<evidence type="ECO:0000256" key="2">
    <source>
        <dbReference type="SAM" id="MobiDB-lite"/>
    </source>
</evidence>
<name>A0ABS2JGM2_9ACTN</name>
<dbReference type="Pfam" id="PF13472">
    <property type="entry name" value="Lipase_GDSL_2"/>
    <property type="match status" value="1"/>
</dbReference>
<dbReference type="CDD" id="cd00161">
    <property type="entry name" value="beta-trefoil_Ricin-like"/>
    <property type="match status" value="1"/>
</dbReference>
<dbReference type="Proteomes" id="UP000809587">
    <property type="component" value="Unassembled WGS sequence"/>
</dbReference>
<dbReference type="SUPFAM" id="SSF56219">
    <property type="entry name" value="DNase I-like"/>
    <property type="match status" value="1"/>
</dbReference>
<dbReference type="PANTHER" id="PTHR30383">
    <property type="entry name" value="THIOESTERASE 1/PROTEASE 1/LYSOPHOSPHOLIPASE L1"/>
    <property type="match status" value="1"/>
</dbReference>
<dbReference type="Pfam" id="PF13517">
    <property type="entry name" value="FG-GAP_3"/>
    <property type="match status" value="4"/>
</dbReference>
<dbReference type="InterPro" id="IPR013830">
    <property type="entry name" value="SGNH_hydro"/>
</dbReference>
<dbReference type="InterPro" id="IPR036514">
    <property type="entry name" value="SGNH_hydro_sf"/>
</dbReference>
<dbReference type="Pfam" id="PF14200">
    <property type="entry name" value="RicinB_lectin_2"/>
    <property type="match status" value="1"/>
</dbReference>
<feature type="region of interest" description="Disordered" evidence="2">
    <location>
        <begin position="1"/>
        <end position="21"/>
    </location>
</feature>
<dbReference type="InterPro" id="IPR051532">
    <property type="entry name" value="Ester_Hydrolysis_Enzymes"/>
</dbReference>
<evidence type="ECO:0000313" key="6">
    <source>
        <dbReference type="Proteomes" id="UP000809587"/>
    </source>
</evidence>
<protein>
    <submittedName>
        <fullName evidence="5">VCBS repeat-containing protein</fullName>
    </submittedName>
</protein>
<dbReference type="Gene3D" id="3.60.10.10">
    <property type="entry name" value="Endonuclease/exonuclease/phosphatase"/>
    <property type="match status" value="1"/>
</dbReference>
<dbReference type="SUPFAM" id="SSF50370">
    <property type="entry name" value="Ricin B-like lectins"/>
    <property type="match status" value="2"/>
</dbReference>
<organism evidence="5 6">
    <name type="scientific">Micromonospora humidisoli</name>
    <dbReference type="NCBI Taxonomy" id="2807622"/>
    <lineage>
        <taxon>Bacteria</taxon>
        <taxon>Bacillati</taxon>
        <taxon>Actinomycetota</taxon>
        <taxon>Actinomycetes</taxon>
        <taxon>Micromonosporales</taxon>
        <taxon>Micromonosporaceae</taxon>
        <taxon>Micromonospora</taxon>
    </lineage>
</organism>
<sequence length="1414" mass="153298">MSSSQHPSVSTRTGRRNGSSRRSLAGGLVAALLAGLAVTIGGGAPAHAVDPNGLSPFVSYNMQGSDNGNRWSHQVADMAARFPVVMIQEAGPSLPVPFNGEVEDIAIRRPSVPRGVQYVQHSRWAPQGSSRGPLHHVYFFQTDPQWIEHTNVMLWEGGRVNLVTITDQPADDVMVVENPRFRADPVTGDPNAYRFRPLLGLRFGNVWYFNVHARGSDVQDLLARARARMGPGQTYVIAGDYNVNIINRTTQEARDLSLHLEPNENLFRTGEWTHVDSDTGSRSELDFAISNVPGLNFVAWSPDTPRSDHRPVYYNTVRTPPAPVRPIHVNPVLIRSDHGEFLDQTANGTFVAYRRQNNENQVFEHLLAEDFWNVLRNRRTKQCVGMAKPLEDRTLNPVLPVDCDDPGARWAIEDPPAEGGPAMWRNVSYPDACLSMPELEGQPMVTEYCDPDKRPQRIWEVAARIPESQWETTVTNQTIQSVTSGSYLDVFRGLSGDDSPVITYPPRDVSNQRWRLETVDQGDNLVRLRPEHATEDCLDVYRSDDDAQPKQAVVYRCDDPGSTNDGEGHRWRVEYIADSQPDDPDLPTEVTFRNEATHLCLEASDRAEAPAVAAVCDDSHSQRWRIGPRSPAPGPGPTTPPDRDPSPRPTRLPPRSNPSTDLRLMPLGDSITYGVGAAGNNGYRRELFDSLQSVTTSLDFVGSMRQGDFADPDHEGHPGWRIDQIDKLATSCSIPSYRPNVVTLHIGTNDMRSSEGAEGAPKRLRALIEDVLDQAPETTVLVATLILSNDPAVNARVQDYNRQIPGIVANLRAQGRYVRTVDMSAVTAADMTDNLHPNAAGFGKMAAAWRAAIVDALHEHWIAPPATVSGTAKACAAETPSPGDGGDDGWNWAGVVASGVGASRDHVRLADLDGDGRDDYLVVDAGGQVSGWLNAPGPNGWGWKYAGVVASGVGATRDQVRFADLNGDHKADYLVVDDAGRVSAWINDYQPGTGSRWIGAGVVATGVGATRDRVRFADLDGDGRDDYLVVDDQGTVTAWLNNRGGTGSAWIGQGQVAAAAGVTRDGLVLKDLDADGRDDYLFIDDAGRIKAWLNDFATRVGGWKYQGEIASGVGVARSGVAMAEINGDGRADYLTIRENGMITAWFNDRFSGVDRWAWQGTVAPGAGVPGAQVRFADLDGDAREDYLVVNETGRIAAWLNAGRDGDQNWGWVYQGIAAPGVGSTGDRVRLADINGDGRVDYLVVDDSSRVRAWLNGGKDGNGRWVWNSVGEIAAGVGVAGSQVRFADVDGDRKADYLVVDAAGRVRAWHNNRGGSGAPWGDLGLIATGVGVTDAEVRFADVNGDRRADYLAVDDAGRVRAWLNDPAGGWTLAGEIATGIGASGDQVRLADVNGDRRADYLIVGADSAVRAWLRR</sequence>
<evidence type="ECO:0000259" key="4">
    <source>
        <dbReference type="Pfam" id="PF14200"/>
    </source>
</evidence>
<dbReference type="InterPro" id="IPR000772">
    <property type="entry name" value="Ricin_B_lectin"/>
</dbReference>
<feature type="compositionally biased region" description="Pro residues" evidence="2">
    <location>
        <begin position="647"/>
        <end position="656"/>
    </location>
</feature>
<feature type="compositionally biased region" description="Pro residues" evidence="2">
    <location>
        <begin position="630"/>
        <end position="640"/>
    </location>
</feature>
<dbReference type="SUPFAM" id="SSF69318">
    <property type="entry name" value="Integrin alpha N-terminal domain"/>
    <property type="match status" value="2"/>
</dbReference>
<dbReference type="InterPro" id="IPR006311">
    <property type="entry name" value="TAT_signal"/>
</dbReference>
<accession>A0ABS2JGM2</accession>
<keyword evidence="1" id="KW-0732">Signal</keyword>
<feature type="domain" description="Ricin B lectin" evidence="4">
    <location>
        <begin position="469"/>
        <end position="546"/>
    </location>
</feature>
<evidence type="ECO:0000256" key="1">
    <source>
        <dbReference type="ARBA" id="ARBA00022729"/>
    </source>
</evidence>
<reference evidence="5 6" key="1">
    <citation type="submission" date="2021-02" db="EMBL/GenBank/DDBJ databases">
        <authorList>
            <person name="Lee D.-H."/>
        </authorList>
    </citation>
    <scope>NUCLEOTIDE SEQUENCE [LARGE SCALE GENOMIC DNA]</scope>
    <source>
        <strain evidence="5 6">MMS20-R2-29</strain>
    </source>
</reference>
<evidence type="ECO:0000259" key="3">
    <source>
        <dbReference type="Pfam" id="PF13472"/>
    </source>
</evidence>
<keyword evidence="6" id="KW-1185">Reference proteome</keyword>
<dbReference type="PROSITE" id="PS50231">
    <property type="entry name" value="RICIN_B_LECTIN"/>
    <property type="match status" value="1"/>
</dbReference>
<dbReference type="RefSeq" id="WP_204960858.1">
    <property type="nucleotide sequence ID" value="NZ_JAFEUO010000007.1"/>
</dbReference>
<dbReference type="InterPro" id="IPR036691">
    <property type="entry name" value="Endo/exonu/phosph_ase_sf"/>
</dbReference>
<dbReference type="InterPro" id="IPR035992">
    <property type="entry name" value="Ricin_B-like_lectins"/>
</dbReference>
<gene>
    <name evidence="5" type="ORF">JQN84_24220</name>
</gene>
<dbReference type="Gene3D" id="3.40.50.1110">
    <property type="entry name" value="SGNH hydrolase"/>
    <property type="match status" value="1"/>
</dbReference>
<feature type="region of interest" description="Disordered" evidence="2">
    <location>
        <begin position="618"/>
        <end position="665"/>
    </location>
</feature>
<dbReference type="CDD" id="cd01833">
    <property type="entry name" value="XynB_like"/>
    <property type="match status" value="1"/>
</dbReference>
<dbReference type="PROSITE" id="PS51318">
    <property type="entry name" value="TAT"/>
    <property type="match status" value="1"/>
</dbReference>
<evidence type="ECO:0000313" key="5">
    <source>
        <dbReference type="EMBL" id="MBM7085633.1"/>
    </source>
</evidence>
<dbReference type="Gene3D" id="2.80.10.50">
    <property type="match status" value="1"/>
</dbReference>
<proteinExistence type="predicted"/>
<comment type="caution">
    <text evidence="5">The sequence shown here is derived from an EMBL/GenBank/DDBJ whole genome shotgun (WGS) entry which is preliminary data.</text>
</comment>
<dbReference type="InterPro" id="IPR028994">
    <property type="entry name" value="Integrin_alpha_N"/>
</dbReference>
<dbReference type="InterPro" id="IPR013517">
    <property type="entry name" value="FG-GAP"/>
</dbReference>
<dbReference type="EMBL" id="JAFEUO010000007">
    <property type="protein sequence ID" value="MBM7085633.1"/>
    <property type="molecule type" value="Genomic_DNA"/>
</dbReference>
<feature type="domain" description="SGNH hydrolase-type esterase" evidence="3">
    <location>
        <begin position="667"/>
        <end position="841"/>
    </location>
</feature>
<dbReference type="PANTHER" id="PTHR30383:SF5">
    <property type="entry name" value="SGNH HYDROLASE-TYPE ESTERASE DOMAIN-CONTAINING PROTEIN"/>
    <property type="match status" value="1"/>
</dbReference>
<dbReference type="SUPFAM" id="SSF52266">
    <property type="entry name" value="SGNH hydrolase"/>
    <property type="match status" value="1"/>
</dbReference>